<evidence type="ECO:0000259" key="1">
    <source>
        <dbReference type="Pfam" id="PF00550"/>
    </source>
</evidence>
<keyword evidence="3" id="KW-1185">Reference proteome</keyword>
<dbReference type="InterPro" id="IPR036736">
    <property type="entry name" value="ACP-like_sf"/>
</dbReference>
<proteinExistence type="predicted"/>
<dbReference type="InterPro" id="IPR009081">
    <property type="entry name" value="PP-bd_ACP"/>
</dbReference>
<reference evidence="2 3" key="1">
    <citation type="submission" date="2022-03" db="EMBL/GenBank/DDBJ databases">
        <title>Hymenobactersp. isolated from the air.</title>
        <authorList>
            <person name="Won M."/>
            <person name="Kwon S.-W."/>
        </authorList>
    </citation>
    <scope>NUCLEOTIDE SEQUENCE [LARGE SCALE GENOMIC DNA]</scope>
    <source>
        <strain evidence="2 3">KACC 22596</strain>
        <plasmid evidence="2 3">unnamed1</plasmid>
    </source>
</reference>
<keyword evidence="2" id="KW-0614">Plasmid</keyword>
<sequence length="95" mass="10715">MVAHPIRPADTQAALARQVRHIIHARKGIRLRRLRLNTDLSQELGFDTVDLVDIILELERCFQLGIPDEVPLHTVGDCVRYIGSHLPAHHPEMAA</sequence>
<feature type="domain" description="Carrier" evidence="1">
    <location>
        <begin position="19"/>
        <end position="81"/>
    </location>
</feature>
<dbReference type="Gene3D" id="1.10.1200.10">
    <property type="entry name" value="ACP-like"/>
    <property type="match status" value="1"/>
</dbReference>
<gene>
    <name evidence="2" type="ORF">MTP16_23995</name>
</gene>
<dbReference type="Proteomes" id="UP000831390">
    <property type="component" value="Plasmid unnamed1"/>
</dbReference>
<accession>A0ABY4BDN6</accession>
<dbReference type="RefSeq" id="WP_243520273.1">
    <property type="nucleotide sequence ID" value="NZ_CP094535.1"/>
</dbReference>
<protein>
    <submittedName>
        <fullName evidence="2">Acyl carrier protein</fullName>
    </submittedName>
</protein>
<geneLocation type="plasmid" evidence="2 3">
    <name>unnamed1</name>
</geneLocation>
<name>A0ABY4BDN6_9BACT</name>
<dbReference type="EMBL" id="CP094535">
    <property type="protein sequence ID" value="UOE36422.1"/>
    <property type="molecule type" value="Genomic_DNA"/>
</dbReference>
<dbReference type="Pfam" id="PF00550">
    <property type="entry name" value="PP-binding"/>
    <property type="match status" value="1"/>
</dbReference>
<evidence type="ECO:0000313" key="2">
    <source>
        <dbReference type="EMBL" id="UOE36422.1"/>
    </source>
</evidence>
<evidence type="ECO:0000313" key="3">
    <source>
        <dbReference type="Proteomes" id="UP000831390"/>
    </source>
</evidence>
<organism evidence="2 3">
    <name type="scientific">Hymenobacter monticola</name>
    <dbReference type="NCBI Taxonomy" id="1705399"/>
    <lineage>
        <taxon>Bacteria</taxon>
        <taxon>Pseudomonadati</taxon>
        <taxon>Bacteroidota</taxon>
        <taxon>Cytophagia</taxon>
        <taxon>Cytophagales</taxon>
        <taxon>Hymenobacteraceae</taxon>
        <taxon>Hymenobacter</taxon>
    </lineage>
</organism>
<dbReference type="SUPFAM" id="SSF47336">
    <property type="entry name" value="ACP-like"/>
    <property type="match status" value="1"/>
</dbReference>